<organism evidence="1 2">
    <name type="scientific">Puccinia graminis f. sp. tritici</name>
    <dbReference type="NCBI Taxonomy" id="56615"/>
    <lineage>
        <taxon>Eukaryota</taxon>
        <taxon>Fungi</taxon>
        <taxon>Dikarya</taxon>
        <taxon>Basidiomycota</taxon>
        <taxon>Pucciniomycotina</taxon>
        <taxon>Pucciniomycetes</taxon>
        <taxon>Pucciniales</taxon>
        <taxon>Pucciniaceae</taxon>
        <taxon>Puccinia</taxon>
    </lineage>
</organism>
<dbReference type="EMBL" id="VSWC01000014">
    <property type="protein sequence ID" value="KAA1114293.1"/>
    <property type="molecule type" value="Genomic_DNA"/>
</dbReference>
<protein>
    <submittedName>
        <fullName evidence="1">Uncharacterized protein</fullName>
    </submittedName>
</protein>
<keyword evidence="2" id="KW-1185">Reference proteome</keyword>
<proteinExistence type="predicted"/>
<dbReference type="Proteomes" id="UP000324748">
    <property type="component" value="Unassembled WGS sequence"/>
</dbReference>
<accession>A0A5B0QML9</accession>
<reference evidence="1 2" key="1">
    <citation type="submission" date="2019-05" db="EMBL/GenBank/DDBJ databases">
        <title>Emergence of the Ug99 lineage of the wheat stem rust pathogen through somatic hybridization.</title>
        <authorList>
            <person name="Li F."/>
            <person name="Upadhyaya N.M."/>
            <person name="Sperschneider J."/>
            <person name="Matny O."/>
            <person name="Nguyen-Phuc H."/>
            <person name="Mago R."/>
            <person name="Raley C."/>
            <person name="Miller M.E."/>
            <person name="Silverstein K.A.T."/>
            <person name="Henningsen E."/>
            <person name="Hirsch C.D."/>
            <person name="Visser B."/>
            <person name="Pretorius Z.A."/>
            <person name="Steffenson B.J."/>
            <person name="Schwessinger B."/>
            <person name="Dodds P.N."/>
            <person name="Figueroa M."/>
        </authorList>
    </citation>
    <scope>NUCLEOTIDE SEQUENCE [LARGE SCALE GENOMIC DNA]</scope>
    <source>
        <strain evidence="1">21-0</strain>
    </source>
</reference>
<evidence type="ECO:0000313" key="1">
    <source>
        <dbReference type="EMBL" id="KAA1114293.1"/>
    </source>
</evidence>
<comment type="caution">
    <text evidence="1">The sequence shown here is derived from an EMBL/GenBank/DDBJ whole genome shotgun (WGS) entry which is preliminary data.</text>
</comment>
<dbReference type="AlphaFoldDB" id="A0A5B0QML9"/>
<sequence length="267" mass="29176">MAWAQEATDPRFPGYSNQLDTRTTENCFLLCALCCLLSSRSSAPVPCLDPGKVIIRPALVCRTVKLGLSSLLARAITLSPISPVALCFGSPSRCLLARSALASFPFTVGGLPDPRLTDSGTRDSQRLQVKLTSQRPSWTRATPMMCVACTDPDGGNLGLTQGTEHAWLIEQKPTSRLGEGVEELLTKNPPANGWIPSRAPATWLRSIQRTLGRAWHHLDASESVQGMLGRRDHPEDGVQPGVHRTLDWECPMDNKKTINRTLLRVSD</sequence>
<gene>
    <name evidence="1" type="ORF">PGT21_003161</name>
</gene>
<name>A0A5B0QML9_PUCGR</name>
<evidence type="ECO:0000313" key="2">
    <source>
        <dbReference type="Proteomes" id="UP000324748"/>
    </source>
</evidence>